<dbReference type="Proteomes" id="UP000005143">
    <property type="component" value="Unassembled WGS sequence"/>
</dbReference>
<dbReference type="InterPro" id="IPR016040">
    <property type="entry name" value="NAD(P)-bd_dom"/>
</dbReference>
<dbReference type="EMBL" id="AGUD01000248">
    <property type="protein sequence ID" value="EHN09884.1"/>
    <property type="molecule type" value="Genomic_DNA"/>
</dbReference>
<comment type="caution">
    <text evidence="2">The sequence shown here is derived from an EMBL/GenBank/DDBJ whole genome shotgun (WGS) entry which is preliminary data.</text>
</comment>
<feature type="domain" description="NAD(P)-binding" evidence="1">
    <location>
        <begin position="7"/>
        <end position="185"/>
    </location>
</feature>
<protein>
    <submittedName>
        <fullName evidence="2">NmrA-like protein</fullName>
    </submittedName>
</protein>
<dbReference type="SUPFAM" id="SSF51735">
    <property type="entry name" value="NAD(P)-binding Rossmann-fold domains"/>
    <property type="match status" value="1"/>
</dbReference>
<dbReference type="PANTHER" id="PTHR47129:SF1">
    <property type="entry name" value="NMRA-LIKE DOMAIN-CONTAINING PROTEIN"/>
    <property type="match status" value="1"/>
</dbReference>
<dbReference type="PANTHER" id="PTHR47129">
    <property type="entry name" value="QUINONE OXIDOREDUCTASE 2"/>
    <property type="match status" value="1"/>
</dbReference>
<dbReference type="RefSeq" id="WP_007577217.1">
    <property type="nucleotide sequence ID" value="NZ_AGUD01000248.1"/>
</dbReference>
<sequence>MSIVVTGASGQLGHRVAELLLDQVDPAQVVLVTRRPEALADLAARGASVRKGDFDHPDSLREAFAGAERLLLISTDAVGARAHQHAEAIDAAKAAGVRLIAYTSVPNPTTDNPAAVADDHRRTEELILASGIPYVFLRNALYSEMQVGAAQGALASGQLVTNEGDSRTAYVTREDCAAVAAAVLAGGDHAGQAYDVTGELLSAADRAAIFAEVGGRPVEVVAVDDDALQAGLEAAGLPHGLPHVLTSFGAASRQGFLDVESDVVERLTGRPPQRLRDVLEAQRAALVAA</sequence>
<dbReference type="Gene3D" id="3.90.25.10">
    <property type="entry name" value="UDP-galactose 4-epimerase, domain 1"/>
    <property type="match status" value="1"/>
</dbReference>
<dbReference type="Gene3D" id="3.40.50.720">
    <property type="entry name" value="NAD(P)-binding Rossmann-like Domain"/>
    <property type="match status" value="1"/>
</dbReference>
<gene>
    <name evidence="2" type="ORF">PAI11_32980</name>
</gene>
<evidence type="ECO:0000313" key="3">
    <source>
        <dbReference type="Proteomes" id="UP000005143"/>
    </source>
</evidence>
<dbReference type="AlphaFoldDB" id="H0E8Y4"/>
<proteinExistence type="predicted"/>
<accession>H0E8Y4</accession>
<evidence type="ECO:0000259" key="1">
    <source>
        <dbReference type="Pfam" id="PF13460"/>
    </source>
</evidence>
<dbReference type="InterPro" id="IPR036291">
    <property type="entry name" value="NAD(P)-bd_dom_sf"/>
</dbReference>
<keyword evidence="3" id="KW-1185">Reference proteome</keyword>
<dbReference type="Pfam" id="PF13460">
    <property type="entry name" value="NAD_binding_10"/>
    <property type="match status" value="1"/>
</dbReference>
<reference evidence="2 3" key="1">
    <citation type="journal article" date="2013" name="Biodegradation">
        <title>Quantitative proteomic analysis of ibuprofen-degrading Patulibacter sp. strain I11.</title>
        <authorList>
            <person name="Almeida B."/>
            <person name="Kjeldal H."/>
            <person name="Lolas I."/>
            <person name="Knudsen A.D."/>
            <person name="Carvalho G."/>
            <person name="Nielsen K.L."/>
            <person name="Barreto Crespo M.T."/>
            <person name="Stensballe A."/>
            <person name="Nielsen J.L."/>
        </authorList>
    </citation>
    <scope>NUCLEOTIDE SEQUENCE [LARGE SCALE GENOMIC DNA]</scope>
    <source>
        <strain evidence="2 3">I11</strain>
    </source>
</reference>
<organism evidence="2 3">
    <name type="scientific">Patulibacter medicamentivorans</name>
    <dbReference type="NCBI Taxonomy" id="1097667"/>
    <lineage>
        <taxon>Bacteria</taxon>
        <taxon>Bacillati</taxon>
        <taxon>Actinomycetota</taxon>
        <taxon>Thermoleophilia</taxon>
        <taxon>Solirubrobacterales</taxon>
        <taxon>Patulibacteraceae</taxon>
        <taxon>Patulibacter</taxon>
    </lineage>
</organism>
<name>H0E8Y4_9ACTN</name>
<dbReference type="OrthoDB" id="5510591at2"/>
<dbReference type="InterPro" id="IPR052718">
    <property type="entry name" value="NmrA-type_oxidoreductase"/>
</dbReference>
<evidence type="ECO:0000313" key="2">
    <source>
        <dbReference type="EMBL" id="EHN09884.1"/>
    </source>
</evidence>